<comment type="caution">
    <text evidence="2">The sequence shown here is derived from an EMBL/GenBank/DDBJ whole genome shotgun (WGS) entry which is preliminary data.</text>
</comment>
<dbReference type="PANTHER" id="PTHR39337">
    <property type="entry name" value="BLR5642 PROTEIN"/>
    <property type="match status" value="1"/>
</dbReference>
<reference evidence="2 3" key="1">
    <citation type="submission" date="2014-04" db="EMBL/GenBank/DDBJ databases">
        <title>Genome assembly of Hyalangium minutum DSM 14724.</title>
        <authorList>
            <person name="Sharma G."/>
            <person name="Subramanian S."/>
        </authorList>
    </citation>
    <scope>NUCLEOTIDE SEQUENCE [LARGE SCALE GENOMIC DNA]</scope>
    <source>
        <strain evidence="2 3">DSM 14724</strain>
    </source>
</reference>
<keyword evidence="3" id="KW-1185">Reference proteome</keyword>
<gene>
    <name evidence="2" type="ORF">DB31_7157</name>
</gene>
<dbReference type="PATRIC" id="fig|394096.3.peg.3200"/>
<evidence type="ECO:0000313" key="3">
    <source>
        <dbReference type="Proteomes" id="UP000028725"/>
    </source>
</evidence>
<dbReference type="PIRSF" id="PIRSF024492">
    <property type="entry name" value="UCP024492"/>
    <property type="match status" value="1"/>
</dbReference>
<dbReference type="Proteomes" id="UP000028725">
    <property type="component" value="Unassembled WGS sequence"/>
</dbReference>
<dbReference type="InterPro" id="IPR014519">
    <property type="entry name" value="UCP024492"/>
</dbReference>
<organism evidence="2 3">
    <name type="scientific">Hyalangium minutum</name>
    <dbReference type="NCBI Taxonomy" id="394096"/>
    <lineage>
        <taxon>Bacteria</taxon>
        <taxon>Pseudomonadati</taxon>
        <taxon>Myxococcota</taxon>
        <taxon>Myxococcia</taxon>
        <taxon>Myxococcales</taxon>
        <taxon>Cystobacterineae</taxon>
        <taxon>Archangiaceae</taxon>
        <taxon>Hyalangium</taxon>
    </lineage>
</organism>
<dbReference type="InterPro" id="IPR007438">
    <property type="entry name" value="DUF488"/>
</dbReference>
<dbReference type="Pfam" id="PF04343">
    <property type="entry name" value="DUF488"/>
    <property type="match status" value="1"/>
</dbReference>
<evidence type="ECO:0000313" key="2">
    <source>
        <dbReference type="EMBL" id="KFE67920.1"/>
    </source>
</evidence>
<sequence>MTQALPKRRARGWGSARIYALGHSTRTAEELVELLQAHGVGMLADIRTVPRSRTNPQFNRDTLPRTLAAADLRYAHLPKLGGLRRPRPDSPNGAWRNKSFQGYADYMQTEDFAQGLEELRVLAEEAPVALMCAEALRWRCHRSLVADALFARGVQVLHILSRTRVEPHRLTSFAELHGRQVLYPPHGEDTEPTAALEPRGRT</sequence>
<dbReference type="RefSeq" id="WP_205628518.1">
    <property type="nucleotide sequence ID" value="NZ_JMCB01000006.1"/>
</dbReference>
<evidence type="ECO:0000256" key="1">
    <source>
        <dbReference type="SAM" id="MobiDB-lite"/>
    </source>
</evidence>
<feature type="region of interest" description="Disordered" evidence="1">
    <location>
        <begin position="183"/>
        <end position="202"/>
    </location>
</feature>
<evidence type="ECO:0008006" key="4">
    <source>
        <dbReference type="Google" id="ProtNLM"/>
    </source>
</evidence>
<dbReference type="EMBL" id="JMCB01000006">
    <property type="protein sequence ID" value="KFE67920.1"/>
    <property type="molecule type" value="Genomic_DNA"/>
</dbReference>
<dbReference type="AlphaFoldDB" id="A0A085WJQ7"/>
<dbReference type="PANTHER" id="PTHR39337:SF1">
    <property type="entry name" value="BLR5642 PROTEIN"/>
    <property type="match status" value="1"/>
</dbReference>
<accession>A0A085WJQ7</accession>
<name>A0A085WJQ7_9BACT</name>
<proteinExistence type="predicted"/>
<protein>
    <recommendedName>
        <fullName evidence="4">DNA repair protein</fullName>
    </recommendedName>
</protein>
<dbReference type="STRING" id="394096.DB31_7157"/>